<dbReference type="Proteomes" id="UP000075320">
    <property type="component" value="Unassembled WGS sequence"/>
</dbReference>
<evidence type="ECO:0000313" key="3">
    <source>
        <dbReference type="Proteomes" id="UP000075320"/>
    </source>
</evidence>
<dbReference type="EMBL" id="LUKE01000003">
    <property type="protein sequence ID" value="KYG64065.1"/>
    <property type="molecule type" value="Genomic_DNA"/>
</dbReference>
<feature type="signal peptide" evidence="1">
    <location>
        <begin position="1"/>
        <end position="25"/>
    </location>
</feature>
<evidence type="ECO:0008006" key="4">
    <source>
        <dbReference type="Google" id="ProtNLM"/>
    </source>
</evidence>
<dbReference type="RefSeq" id="WP_061836031.1">
    <property type="nucleotide sequence ID" value="NZ_LUKE01000003.1"/>
</dbReference>
<keyword evidence="3" id="KW-1185">Reference proteome</keyword>
<feature type="chain" id="PRO_5007572773" description="Lipoprotein" evidence="1">
    <location>
        <begin position="26"/>
        <end position="217"/>
    </location>
</feature>
<accession>A0A150WKF5</accession>
<reference evidence="2 3" key="1">
    <citation type="submission" date="2016-03" db="EMBL/GenBank/DDBJ databases">
        <authorList>
            <person name="Ploux O."/>
        </authorList>
    </citation>
    <scope>NUCLEOTIDE SEQUENCE [LARGE SCALE GENOMIC DNA]</scope>
    <source>
        <strain evidence="2 3">R0</strain>
    </source>
</reference>
<gene>
    <name evidence="2" type="ORF">AZI86_14775</name>
</gene>
<comment type="caution">
    <text evidence="2">The sequence shown here is derived from an EMBL/GenBank/DDBJ whole genome shotgun (WGS) entry which is preliminary data.</text>
</comment>
<name>A0A150WKF5_BDEBC</name>
<evidence type="ECO:0000256" key="1">
    <source>
        <dbReference type="SAM" id="SignalP"/>
    </source>
</evidence>
<organism evidence="2 3">
    <name type="scientific">Bdellovibrio bacteriovorus</name>
    <dbReference type="NCBI Taxonomy" id="959"/>
    <lineage>
        <taxon>Bacteria</taxon>
        <taxon>Pseudomonadati</taxon>
        <taxon>Bdellovibrionota</taxon>
        <taxon>Bdellovibrionia</taxon>
        <taxon>Bdellovibrionales</taxon>
        <taxon>Pseudobdellovibrionaceae</taxon>
        <taxon>Bdellovibrio</taxon>
    </lineage>
</organism>
<evidence type="ECO:0000313" key="2">
    <source>
        <dbReference type="EMBL" id="KYG64065.1"/>
    </source>
</evidence>
<dbReference type="PROSITE" id="PS51257">
    <property type="entry name" value="PROKAR_LIPOPROTEIN"/>
    <property type="match status" value="1"/>
</dbReference>
<dbReference type="AlphaFoldDB" id="A0A150WKF5"/>
<keyword evidence="1" id="KW-0732">Signal</keyword>
<sequence length="217" mass="23023">MKTSFLSKSVMGVLVLAALTLSACAKKDDSASGRVVTRGGSGIVTQNTCGNAAQAQAVGKIFDSQSYGSRFEEQVKAFVSATLDPEALGTISGNINDATGIDFTASFPFDSNNQLIAAQASISIKIFDSYAKTTYNGQVVPPYEVAFSQAKSGTINRNTRQINVVFEDEFGSITLTGTYDGSMVNGKVSFNNYKALKGSPQSGQLGDFRIYQCAMIH</sequence>
<protein>
    <recommendedName>
        <fullName evidence="4">Lipoprotein</fullName>
    </recommendedName>
</protein>
<dbReference type="OrthoDB" id="5294490at2"/>
<proteinExistence type="predicted"/>